<dbReference type="AlphaFoldDB" id="A0A0K1QHB2"/>
<evidence type="ECO:0000313" key="2">
    <source>
        <dbReference type="EMBL" id="AKV05047.1"/>
    </source>
</evidence>
<dbReference type="RefSeq" id="WP_017340965.1">
    <property type="nucleotide sequence ID" value="NZ_CP010945.1"/>
</dbReference>
<protein>
    <recommendedName>
        <fullName evidence="1">RES domain-containing protein</fullName>
    </recommendedName>
</protein>
<accession>A0A0K1QHB2</accession>
<dbReference type="Proteomes" id="UP000017175">
    <property type="component" value="Chromosome"/>
</dbReference>
<gene>
    <name evidence="2" type="ORF">B723_01085</name>
</gene>
<dbReference type="InterPro" id="IPR014914">
    <property type="entry name" value="RES_dom"/>
</dbReference>
<feature type="domain" description="RES" evidence="1">
    <location>
        <begin position="214"/>
        <end position="371"/>
    </location>
</feature>
<sequence length="392" mass="44568">MEQIPFDTDDGNTMFICLECIGDPMLKGFKSLPEFEVTCTACNCSTRQAVTPARIARFIRKHLPTHFSVDAGLYDDYEMSLAEVVSRAIRCDNLLACKAIAHKMVSPRAHEDDFYWKGQVYCVKRNPFDDAEHERWWIVGDWHDIAYELSHERRFFSDKARKFFESLLHEALSAEKPCSPGTPAVIKTLLSGTKLYRARIAANPTEVQHFKSNPLAELGAPPLDRAKNNRMSAAGFSWMYVSQDTTTCVREVLPNQGDMVVVGEFVSTTPLRVFDLNALSHRLKHAPLSLFSPDYEQRSNHRQLLRYLHDEIAQPIERPETGYVMTQAFAEYIRCYAPHQFDGISFRSVQHPGGVNYALFAKDNAERVRSAYSRPAFDLVISSDSVTLQIAE</sequence>
<dbReference type="Pfam" id="PF08808">
    <property type="entry name" value="RES"/>
    <property type="match status" value="1"/>
</dbReference>
<proteinExistence type="predicted"/>
<name>A0A0K1QHB2_PSEFL</name>
<evidence type="ECO:0000259" key="1">
    <source>
        <dbReference type="SMART" id="SM00953"/>
    </source>
</evidence>
<evidence type="ECO:0000313" key="3">
    <source>
        <dbReference type="Proteomes" id="UP000017175"/>
    </source>
</evidence>
<organism evidence="2 3">
    <name type="scientific">Pseudomonas fluorescens NCIMB 11764</name>
    <dbReference type="NCBI Taxonomy" id="1221522"/>
    <lineage>
        <taxon>Bacteria</taxon>
        <taxon>Pseudomonadati</taxon>
        <taxon>Pseudomonadota</taxon>
        <taxon>Gammaproteobacteria</taxon>
        <taxon>Pseudomonadales</taxon>
        <taxon>Pseudomonadaceae</taxon>
        <taxon>Pseudomonas</taxon>
    </lineage>
</organism>
<dbReference type="SMART" id="SM00953">
    <property type="entry name" value="RES"/>
    <property type="match status" value="1"/>
</dbReference>
<dbReference type="EMBL" id="CP010945">
    <property type="protein sequence ID" value="AKV05047.1"/>
    <property type="molecule type" value="Genomic_DNA"/>
</dbReference>
<dbReference type="OrthoDB" id="1425103at2"/>
<dbReference type="eggNOG" id="ENOG502Z9NV">
    <property type="taxonomic scope" value="Bacteria"/>
</dbReference>
<reference evidence="2 3" key="1">
    <citation type="journal article" date="2012" name="J. Bacteriol.">
        <title>Draft genome sequence of the cyanide-utilizing bacterium Pseudomonas fluorescens strain NCIMB 11764.</title>
        <authorList>
            <person name="Vilo C.A."/>
            <person name="Benedik M.J."/>
            <person name="Kunz D.A."/>
            <person name="Dong Q."/>
        </authorList>
    </citation>
    <scope>NUCLEOTIDE SEQUENCE [LARGE SCALE GENOMIC DNA]</scope>
    <source>
        <strain evidence="2 3">NCIMB 11764</strain>
    </source>
</reference>